<dbReference type="InterPro" id="IPR036890">
    <property type="entry name" value="HATPase_C_sf"/>
</dbReference>
<dbReference type="SUPFAM" id="SSF47384">
    <property type="entry name" value="Homodimeric domain of signal transducing histidine kinase"/>
    <property type="match status" value="1"/>
</dbReference>
<keyword evidence="5" id="KW-0808">Transferase</keyword>
<evidence type="ECO:0000259" key="8">
    <source>
        <dbReference type="PROSITE" id="PS50046"/>
    </source>
</evidence>
<feature type="domain" description="Histidine kinase" evidence="9">
    <location>
        <begin position="848"/>
        <end position="1102"/>
    </location>
</feature>
<evidence type="ECO:0000256" key="4">
    <source>
        <dbReference type="ARBA" id="ARBA00022553"/>
    </source>
</evidence>
<dbReference type="GO" id="GO:0006355">
    <property type="term" value="P:regulation of DNA-templated transcription"/>
    <property type="evidence" value="ECO:0007669"/>
    <property type="project" value="InterPro"/>
</dbReference>
<dbReference type="PANTHER" id="PTHR43065:SF50">
    <property type="entry name" value="HISTIDINE KINASE"/>
    <property type="match status" value="1"/>
</dbReference>
<accession>A0A8J7E077</accession>
<dbReference type="InterPro" id="IPR036097">
    <property type="entry name" value="HisK_dim/P_sf"/>
</dbReference>
<dbReference type="Pfam" id="PF01590">
    <property type="entry name" value="GAF"/>
    <property type="match status" value="3"/>
</dbReference>
<dbReference type="InterPro" id="IPR016132">
    <property type="entry name" value="Phyto_chromo_attachment"/>
</dbReference>
<feature type="domain" description="Phytochrome chromophore attachment site" evidence="8">
    <location>
        <begin position="33"/>
        <end position="202"/>
    </location>
</feature>
<keyword evidence="6" id="KW-0902">Two-component regulatory system</keyword>
<dbReference type="PRINTS" id="PR00344">
    <property type="entry name" value="BCTRLSENSOR"/>
</dbReference>
<comment type="catalytic activity">
    <reaction evidence="1">
        <text>ATP + protein L-histidine = ADP + protein N-phospho-L-histidine.</text>
        <dbReference type="EC" id="2.7.13.3"/>
    </reaction>
</comment>
<dbReference type="Pfam" id="PF00360">
    <property type="entry name" value="PHY"/>
    <property type="match status" value="1"/>
</dbReference>
<dbReference type="InterPro" id="IPR005467">
    <property type="entry name" value="His_kinase_dom"/>
</dbReference>
<keyword evidence="7" id="KW-0175">Coiled coil</keyword>
<evidence type="ECO:0000256" key="6">
    <source>
        <dbReference type="ARBA" id="ARBA00023012"/>
    </source>
</evidence>
<dbReference type="PANTHER" id="PTHR43065">
    <property type="entry name" value="SENSOR HISTIDINE KINASE"/>
    <property type="match status" value="1"/>
</dbReference>
<evidence type="ECO:0000256" key="1">
    <source>
        <dbReference type="ARBA" id="ARBA00000085"/>
    </source>
</evidence>
<dbReference type="PROSITE" id="PS50046">
    <property type="entry name" value="PHYTOCHROME_2"/>
    <property type="match status" value="3"/>
</dbReference>
<comment type="caution">
    <text evidence="10">The sequence shown here is derived from an EMBL/GenBank/DDBJ whole genome shotgun (WGS) entry which is preliminary data.</text>
</comment>
<evidence type="ECO:0000313" key="11">
    <source>
        <dbReference type="Proteomes" id="UP000654482"/>
    </source>
</evidence>
<dbReference type="GO" id="GO:0000155">
    <property type="term" value="F:phosphorelay sensor kinase activity"/>
    <property type="evidence" value="ECO:0007669"/>
    <property type="project" value="InterPro"/>
</dbReference>
<protein>
    <recommendedName>
        <fullName evidence="3">histidine kinase</fullName>
        <ecNumber evidence="3">2.7.13.3</ecNumber>
    </recommendedName>
</protein>
<dbReference type="EMBL" id="JADEWZ010000031">
    <property type="protein sequence ID" value="MBE9117843.1"/>
    <property type="molecule type" value="Genomic_DNA"/>
</dbReference>
<dbReference type="InterPro" id="IPR003018">
    <property type="entry name" value="GAF"/>
</dbReference>
<dbReference type="InterPro" id="IPR029016">
    <property type="entry name" value="GAF-like_dom_sf"/>
</dbReference>
<dbReference type="GO" id="GO:0009584">
    <property type="term" value="P:detection of visible light"/>
    <property type="evidence" value="ECO:0007669"/>
    <property type="project" value="InterPro"/>
</dbReference>
<organism evidence="10 11">
    <name type="scientific">Lusitaniella coriacea LEGE 07157</name>
    <dbReference type="NCBI Taxonomy" id="945747"/>
    <lineage>
        <taxon>Bacteria</taxon>
        <taxon>Bacillati</taxon>
        <taxon>Cyanobacteriota</taxon>
        <taxon>Cyanophyceae</taxon>
        <taxon>Spirulinales</taxon>
        <taxon>Lusitaniellaceae</taxon>
        <taxon>Lusitaniella</taxon>
    </lineage>
</organism>
<sequence length="1107" mass="125571">MTSTDRFSSPQLGEISQERLLQQVTQRIRQSLELPEILAATVSEVRSFLQTDRVMVYQFHGDGSGEVVSESLGGDALPSLQGLHFPADDIPDFARELFVRVEVRAIVDVTAGKIGLSPVERNGKTGNATSAKVEYRDVDPCHLRYLETMGVRSSVVLPIQVRQDFASPEISSKLWGLLISHHTQPLKVGNRELSILQWVVDQVSIAIAQSNLLTRALQQSQQQTIINRVANLLHSLETIQLQHALSATAEALKCSGGRLYIAPKLATRDADLYTCGTGEQVRPHPRNFCPLEEHPAWQNLLQQQIEMRSGLPHSTEIAPIVILDLYKTPHLKSLFRHFTTTKIRGLLVFPLYHRQQCLGSLTLCRDEIETEILWAGYFDPSEKQKIPRQSFETWREKKKGQPQMWTAQDLSLGTALAQQFAIALQQHQLYRQVQCLNTNLERQVQERTAELQQSLEFARVLKQVTDQIRSSLDLNTTLQTIVREVRSLLNTDRMVIYRFTSSRSVEAIVEDVQGNWPSVLQVENPPNRFSPEAMQRYLQGEVEAINNVLTIQVPKNHKDFLQRCQIAASLIAPIRIGSKLWGLLVANECEAERNWKDREIKLLQQLADRAAVAINQAELYQQSNLAATVATEKAFELEQIAQQKETLFRVVSKIRESLDLDTIFQVTATEVQRLLNADRVGVFRFDPDSDWKDGEFVAEKLKPGFVSALDVKVRDRCFWEKFAPDYRQGKIQAVADIYNAGLSNCHIKILEKFQVRANLVIPLIKQKQLWGLLCIHQCKKTRSWTTSEIEFVRQISVHLSVALHQGFLLAQTQKQTAELAQALETLQQAQAQLIQTEKMSSLGQLVAGIAHEINNPVNFIYGNLNYVSEYAENLLKHIHLYRTVYSEPNSQIEVQAEEIELEFLEDDLPKIITSLKVGAERIRSIVLSLRNFSRLDESGMKPVDLHEGIDSTLSILQHRLKAKESRQEIEILKFYDDLPRIHCYASQLNQVFMNIIVNSIDALEERDLDRKTITIRTQKNNRSLDGSPWVLIEISDNGSGMSESVQKSIFNPFFTTKPIGKGTGLGLAISYQIVVEKHQGFLRCESSPGQGTTFTIEIPTHEELDIE</sequence>
<dbReference type="AlphaFoldDB" id="A0A8J7E077"/>
<evidence type="ECO:0000256" key="5">
    <source>
        <dbReference type="ARBA" id="ARBA00022777"/>
    </source>
</evidence>
<evidence type="ECO:0000256" key="3">
    <source>
        <dbReference type="ARBA" id="ARBA00012438"/>
    </source>
</evidence>
<dbReference type="InterPro" id="IPR004358">
    <property type="entry name" value="Sig_transdc_His_kin-like_C"/>
</dbReference>
<evidence type="ECO:0000256" key="7">
    <source>
        <dbReference type="SAM" id="Coils"/>
    </source>
</evidence>
<comment type="similarity">
    <text evidence="2">In the N-terminal section; belongs to the phytochrome family.</text>
</comment>
<evidence type="ECO:0000259" key="9">
    <source>
        <dbReference type="PROSITE" id="PS50109"/>
    </source>
</evidence>
<keyword evidence="5" id="KW-0418">Kinase</keyword>
<dbReference type="RefSeq" id="WP_194030926.1">
    <property type="nucleotide sequence ID" value="NZ_JADEWZ010000031.1"/>
</dbReference>
<feature type="domain" description="Phytochrome chromophore attachment site" evidence="8">
    <location>
        <begin position="473"/>
        <end position="609"/>
    </location>
</feature>
<evidence type="ECO:0000256" key="2">
    <source>
        <dbReference type="ARBA" id="ARBA00006402"/>
    </source>
</evidence>
<dbReference type="SMART" id="SM00065">
    <property type="entry name" value="GAF"/>
    <property type="match status" value="4"/>
</dbReference>
<dbReference type="SMART" id="SM00388">
    <property type="entry name" value="HisKA"/>
    <property type="match status" value="1"/>
</dbReference>
<dbReference type="InterPro" id="IPR003594">
    <property type="entry name" value="HATPase_dom"/>
</dbReference>
<dbReference type="EC" id="2.7.13.3" evidence="3"/>
<evidence type="ECO:0000313" key="10">
    <source>
        <dbReference type="EMBL" id="MBE9117843.1"/>
    </source>
</evidence>
<dbReference type="Proteomes" id="UP000654482">
    <property type="component" value="Unassembled WGS sequence"/>
</dbReference>
<dbReference type="SUPFAM" id="SSF55781">
    <property type="entry name" value="GAF domain-like"/>
    <property type="match status" value="4"/>
</dbReference>
<dbReference type="Pfam" id="PF02518">
    <property type="entry name" value="HATPase_c"/>
    <property type="match status" value="1"/>
</dbReference>
<dbReference type="Gene3D" id="3.30.565.10">
    <property type="entry name" value="Histidine kinase-like ATPase, C-terminal domain"/>
    <property type="match status" value="1"/>
</dbReference>
<gene>
    <name evidence="10" type="ORF">IQ249_18240</name>
</gene>
<keyword evidence="11" id="KW-1185">Reference proteome</keyword>
<keyword evidence="4" id="KW-0597">Phosphoprotein</keyword>
<dbReference type="InterPro" id="IPR003661">
    <property type="entry name" value="HisK_dim/P_dom"/>
</dbReference>
<proteinExistence type="inferred from homology"/>
<dbReference type="CDD" id="cd00082">
    <property type="entry name" value="HisKA"/>
    <property type="match status" value="1"/>
</dbReference>
<feature type="coiled-coil region" evidence="7">
    <location>
        <begin position="809"/>
        <end position="839"/>
    </location>
</feature>
<dbReference type="Gene3D" id="1.10.287.130">
    <property type="match status" value="1"/>
</dbReference>
<reference evidence="10" key="1">
    <citation type="submission" date="2020-10" db="EMBL/GenBank/DDBJ databases">
        <authorList>
            <person name="Castelo-Branco R."/>
            <person name="Eusebio N."/>
            <person name="Adriana R."/>
            <person name="Vieira A."/>
            <person name="Brugerolle De Fraissinette N."/>
            <person name="Rezende De Castro R."/>
            <person name="Schneider M.P."/>
            <person name="Vasconcelos V."/>
            <person name="Leao P.N."/>
        </authorList>
    </citation>
    <scope>NUCLEOTIDE SEQUENCE</scope>
    <source>
        <strain evidence="10">LEGE 07157</strain>
    </source>
</reference>
<dbReference type="Gene3D" id="3.30.450.40">
    <property type="match status" value="4"/>
</dbReference>
<dbReference type="SUPFAM" id="SSF55874">
    <property type="entry name" value="ATPase domain of HSP90 chaperone/DNA topoisomerase II/histidine kinase"/>
    <property type="match status" value="1"/>
</dbReference>
<dbReference type="PROSITE" id="PS50109">
    <property type="entry name" value="HIS_KIN"/>
    <property type="match status" value="1"/>
</dbReference>
<dbReference type="SMART" id="SM00387">
    <property type="entry name" value="HATPase_c"/>
    <property type="match status" value="1"/>
</dbReference>
<name>A0A8J7E077_9CYAN</name>
<dbReference type="InterPro" id="IPR013515">
    <property type="entry name" value="Phytochrome_cen-reg"/>
</dbReference>
<feature type="domain" description="Phytochrome chromophore attachment site" evidence="8">
    <location>
        <begin position="659"/>
        <end position="798"/>
    </location>
</feature>